<dbReference type="InParanoid" id="D4H552"/>
<accession>D4H552</accession>
<dbReference type="Pfam" id="PF02810">
    <property type="entry name" value="SEC-C"/>
    <property type="match status" value="1"/>
</dbReference>
<dbReference type="KEGG" id="dap:Dacet_2650"/>
<dbReference type="Gene3D" id="3.10.450.50">
    <property type="match status" value="1"/>
</dbReference>
<dbReference type="eggNOG" id="COG3012">
    <property type="taxonomic scope" value="Bacteria"/>
</dbReference>
<organism evidence="2 3">
    <name type="scientific">Denitrovibrio acetiphilus (strain DSM 12809 / NBRC 114555 / N2460)</name>
    <dbReference type="NCBI Taxonomy" id="522772"/>
    <lineage>
        <taxon>Bacteria</taxon>
        <taxon>Pseudomonadati</taxon>
        <taxon>Deferribacterota</taxon>
        <taxon>Deferribacteres</taxon>
        <taxon>Deferribacterales</taxon>
        <taxon>Geovibrionaceae</taxon>
        <taxon>Denitrovibrio</taxon>
    </lineage>
</organism>
<evidence type="ECO:0000313" key="2">
    <source>
        <dbReference type="EMBL" id="ADD69408.1"/>
    </source>
</evidence>
<dbReference type="SUPFAM" id="SSF103642">
    <property type="entry name" value="Sec-C motif"/>
    <property type="match status" value="1"/>
</dbReference>
<name>D4H552_DENA2</name>
<protein>
    <submittedName>
        <fullName evidence="2">SEC-C motif domain protein</fullName>
    </submittedName>
</protein>
<proteinExistence type="predicted"/>
<dbReference type="Proteomes" id="UP000002012">
    <property type="component" value="Chromosome"/>
</dbReference>
<dbReference type="PaxDb" id="522772-Dacet_2650"/>
<sequence length="248" mass="28016">MKKKRLVDLMDFPHDNKYKIRLYEILILSMEGVILPSRFNPARHLNGMISELLSGIQLEDNTDAQKAASMIMESYNAVSDFFMSENENFIDDAVKLAEKAVDSAIEYQKKKGLIDLLNQCRDSFDFILDCYEEELAAMTLSKEVLENHDIHNHAEMCDALSGTAIEAVADLSRKGERAAYYRQIAVFIMTNLIMMNDAANTIRLSKTPKPASEPAVKKEKVGRNEPCPCGSGKKYKKCCGRNDKVVYL</sequence>
<dbReference type="AlphaFoldDB" id="D4H552"/>
<evidence type="ECO:0000256" key="1">
    <source>
        <dbReference type="SAM" id="MobiDB-lite"/>
    </source>
</evidence>
<dbReference type="HOGENOM" id="CLU_1118740_0_0_0"/>
<feature type="region of interest" description="Disordered" evidence="1">
    <location>
        <begin position="205"/>
        <end position="225"/>
    </location>
</feature>
<keyword evidence="3" id="KW-1185">Reference proteome</keyword>
<dbReference type="InterPro" id="IPR004027">
    <property type="entry name" value="SEC_C_motif"/>
</dbReference>
<dbReference type="EMBL" id="CP001968">
    <property type="protein sequence ID" value="ADD69408.1"/>
    <property type="molecule type" value="Genomic_DNA"/>
</dbReference>
<dbReference type="PANTHER" id="PTHR33747">
    <property type="entry name" value="UPF0225 PROTEIN SCO1677"/>
    <property type="match status" value="1"/>
</dbReference>
<evidence type="ECO:0000313" key="3">
    <source>
        <dbReference type="Proteomes" id="UP000002012"/>
    </source>
</evidence>
<dbReference type="STRING" id="522772.Dacet_2650"/>
<gene>
    <name evidence="2" type="ordered locus">Dacet_2650</name>
</gene>
<reference evidence="2 3" key="1">
    <citation type="journal article" date="2010" name="Stand. Genomic Sci.">
        <title>Complete genome sequence of Denitrovibrio acetiphilus type strain (N2460).</title>
        <authorList>
            <person name="Kiss H."/>
            <person name="Lang E."/>
            <person name="Lapidus A."/>
            <person name="Copeland A."/>
            <person name="Nolan M."/>
            <person name="Glavina Del Rio T."/>
            <person name="Chen F."/>
            <person name="Lucas S."/>
            <person name="Tice H."/>
            <person name="Cheng J.F."/>
            <person name="Han C."/>
            <person name="Goodwin L."/>
            <person name="Pitluck S."/>
            <person name="Liolios K."/>
            <person name="Pati A."/>
            <person name="Ivanova N."/>
            <person name="Mavromatis K."/>
            <person name="Chen A."/>
            <person name="Palaniappan K."/>
            <person name="Land M."/>
            <person name="Hauser L."/>
            <person name="Chang Y.J."/>
            <person name="Jeffries C.D."/>
            <person name="Detter J.C."/>
            <person name="Brettin T."/>
            <person name="Spring S."/>
            <person name="Rohde M."/>
            <person name="Goker M."/>
            <person name="Woyke T."/>
            <person name="Bristow J."/>
            <person name="Eisen J.A."/>
            <person name="Markowitz V."/>
            <person name="Hugenholtz P."/>
            <person name="Kyrpides N.C."/>
            <person name="Klenk H.P."/>
        </authorList>
    </citation>
    <scope>NUCLEOTIDE SEQUENCE [LARGE SCALE GENOMIC DNA]</scope>
    <source>
        <strain evidence="3">DSM 12809 / NBRC 114555 / N2460</strain>
    </source>
</reference>
<dbReference type="PANTHER" id="PTHR33747:SF1">
    <property type="entry name" value="ADENYLATE CYCLASE-ASSOCIATED CAP C-TERMINAL DOMAIN-CONTAINING PROTEIN"/>
    <property type="match status" value="1"/>
</dbReference>